<evidence type="ECO:0000259" key="2">
    <source>
        <dbReference type="Pfam" id="PF01321"/>
    </source>
</evidence>
<dbReference type="InterPro" id="IPR029149">
    <property type="entry name" value="Creatin/AminoP/Spt16_N"/>
</dbReference>
<feature type="domain" description="Creatinase N-terminal" evidence="2">
    <location>
        <begin position="13"/>
        <end position="136"/>
    </location>
</feature>
<dbReference type="GeneID" id="74306629"/>
<dbReference type="AlphaFoldDB" id="A0A9E7TKX5"/>
<name>A0A9E7TKX5_9EURY</name>
<dbReference type="CDD" id="cd01066">
    <property type="entry name" value="APP_MetAP"/>
    <property type="match status" value="1"/>
</dbReference>
<dbReference type="InterPro" id="IPR036005">
    <property type="entry name" value="Creatinase/aminopeptidase-like"/>
</dbReference>
<dbReference type="Gene3D" id="3.40.350.10">
    <property type="entry name" value="Creatinase/prolidase N-terminal domain"/>
    <property type="match status" value="1"/>
</dbReference>
<dbReference type="Pfam" id="PF00557">
    <property type="entry name" value="Peptidase_M24"/>
    <property type="match status" value="1"/>
</dbReference>
<proteinExistence type="predicted"/>
<dbReference type="Proteomes" id="UP001060368">
    <property type="component" value="Chromosome"/>
</dbReference>
<keyword evidence="4" id="KW-1185">Reference proteome</keyword>
<protein>
    <submittedName>
        <fullName evidence="3">Xaa-Pro peptidase family protein</fullName>
    </submittedName>
</protein>
<dbReference type="Pfam" id="PF01321">
    <property type="entry name" value="Creatinase_N"/>
    <property type="match status" value="1"/>
</dbReference>
<evidence type="ECO:0000313" key="3">
    <source>
        <dbReference type="EMBL" id="UUX93105.1"/>
    </source>
</evidence>
<dbReference type="EMBL" id="CP096115">
    <property type="protein sequence ID" value="UUX93105.1"/>
    <property type="molecule type" value="Genomic_DNA"/>
</dbReference>
<reference evidence="3" key="1">
    <citation type="submission" date="2022-04" db="EMBL/GenBank/DDBJ databases">
        <title>Complete genome of Methanoplanus endosymbiosus DSM 3599.</title>
        <authorList>
            <person name="Chen S.-C."/>
            <person name="You Y.-T."/>
            <person name="Zhou Y.-Z."/>
            <person name="Lai M.-C."/>
        </authorList>
    </citation>
    <scope>NUCLEOTIDE SEQUENCE</scope>
    <source>
        <strain evidence="3">DSM 3599</strain>
    </source>
</reference>
<dbReference type="PANTHER" id="PTHR46112:SF2">
    <property type="entry name" value="XAA-PRO AMINOPEPTIDASE P-RELATED"/>
    <property type="match status" value="1"/>
</dbReference>
<dbReference type="SUPFAM" id="SSF55920">
    <property type="entry name" value="Creatinase/aminopeptidase"/>
    <property type="match status" value="1"/>
</dbReference>
<evidence type="ECO:0000259" key="1">
    <source>
        <dbReference type="Pfam" id="PF00557"/>
    </source>
</evidence>
<dbReference type="InterPro" id="IPR050659">
    <property type="entry name" value="Peptidase_M24B"/>
</dbReference>
<evidence type="ECO:0000313" key="4">
    <source>
        <dbReference type="Proteomes" id="UP001060368"/>
    </source>
</evidence>
<dbReference type="PANTHER" id="PTHR46112">
    <property type="entry name" value="AMINOPEPTIDASE"/>
    <property type="match status" value="1"/>
</dbReference>
<dbReference type="Gene3D" id="3.90.230.10">
    <property type="entry name" value="Creatinase/methionine aminopeptidase superfamily"/>
    <property type="match status" value="1"/>
</dbReference>
<dbReference type="SUPFAM" id="SSF53092">
    <property type="entry name" value="Creatinase/prolidase N-terminal domain"/>
    <property type="match status" value="1"/>
</dbReference>
<dbReference type="InterPro" id="IPR000994">
    <property type="entry name" value="Pept_M24"/>
</dbReference>
<gene>
    <name evidence="3" type="ORF">L6E24_03000</name>
</gene>
<dbReference type="InterPro" id="IPR000587">
    <property type="entry name" value="Creatinase_N"/>
</dbReference>
<dbReference type="RefSeq" id="WP_257743246.1">
    <property type="nucleotide sequence ID" value="NZ_CP096115.1"/>
</dbReference>
<dbReference type="KEGG" id="mend:L6E24_03000"/>
<sequence length="397" mass="44770">MHTKVPAPELKRRMTRFRDEMSGIDPDWEMAAVFSKVNQYYFTGTMQDGVLLIPSDGEAEFFVRRSFERAEAESNFPVIKQMRSYRDAASEMGGTPKIIYTEKEIVPLSLMDRFTKHFPVEEIRGVDNTILKLRSVKSRYELGFIREAGKIHRFVLEDVIPGILKERMTEADLGAELFRALIDEGHQGMIRFRAFDTDFVLGQIAFGDNSLNPTNFDSPSGFLGMGTSVPVLGSRRRKLKNGDLVFIDVGCGVCGYHTDKTMTYMMNSHPKNDISDINDRLYDIQMETAKLLKPGAIPSEIYDTIMGTIEPEFLDNFMGFKNRRASFLGHSIGLQIDELPVIAKRFDEPIEKNMVFAIEPKKGIEGFGMVGTENTFIVTARGAESVTGKHPGLMVVE</sequence>
<accession>A0A9E7TKX5</accession>
<organism evidence="3 4">
    <name type="scientific">Methanoplanus endosymbiosus</name>
    <dbReference type="NCBI Taxonomy" id="33865"/>
    <lineage>
        <taxon>Archaea</taxon>
        <taxon>Methanobacteriati</taxon>
        <taxon>Methanobacteriota</taxon>
        <taxon>Stenosarchaea group</taxon>
        <taxon>Methanomicrobia</taxon>
        <taxon>Methanomicrobiales</taxon>
        <taxon>Methanomicrobiaceae</taxon>
        <taxon>Methanoplanus</taxon>
    </lineage>
</organism>
<feature type="domain" description="Peptidase M24" evidence="1">
    <location>
        <begin position="145"/>
        <end position="380"/>
    </location>
</feature>